<proteinExistence type="predicted"/>
<dbReference type="AlphaFoldDB" id="R4WWC0"/>
<evidence type="ECO:0000313" key="1">
    <source>
        <dbReference type="EMBL" id="BAN25390.1"/>
    </source>
</evidence>
<reference evidence="1 2" key="1">
    <citation type="journal article" date="2013" name="Genome Announc.">
        <title>Complete Genome Sequence of Burkholderia sp. Strain RPE64, Bacterial Symbiont of the Bean Bug Riptortus pedestris.</title>
        <authorList>
            <person name="Shibata T.F."/>
            <person name="Maeda T."/>
            <person name="Nikoh N."/>
            <person name="Yamaguchi K."/>
            <person name="Oshima K."/>
            <person name="Hattori M."/>
            <person name="Nishiyama T."/>
            <person name="Hasebe M."/>
            <person name="Fukatsu T."/>
            <person name="Kikuchi Y."/>
            <person name="Shigenobu S."/>
        </authorList>
    </citation>
    <scope>NUCLEOTIDE SEQUENCE [LARGE SCALE GENOMIC DNA]</scope>
</reference>
<dbReference type="PATRIC" id="fig|758793.3.peg.3636"/>
<dbReference type="Proteomes" id="UP000013966">
    <property type="component" value="Chromosome 2"/>
</dbReference>
<evidence type="ECO:0000313" key="2">
    <source>
        <dbReference type="Proteomes" id="UP000013966"/>
    </source>
</evidence>
<organism evidence="1 2">
    <name type="scientific">Caballeronia insecticola</name>
    <dbReference type="NCBI Taxonomy" id="758793"/>
    <lineage>
        <taxon>Bacteria</taxon>
        <taxon>Pseudomonadati</taxon>
        <taxon>Pseudomonadota</taxon>
        <taxon>Betaproteobacteria</taxon>
        <taxon>Burkholderiales</taxon>
        <taxon>Burkholderiaceae</taxon>
        <taxon>Caballeronia</taxon>
    </lineage>
</organism>
<dbReference type="EMBL" id="AP013059">
    <property type="protein sequence ID" value="BAN25390.1"/>
    <property type="molecule type" value="Genomic_DNA"/>
</dbReference>
<protein>
    <submittedName>
        <fullName evidence="1">Uncharacterized protein</fullName>
    </submittedName>
</protein>
<reference evidence="1 2" key="2">
    <citation type="journal article" date="2018" name="Int. J. Syst. Evol. Microbiol.">
        <title>Burkholderia insecticola sp. nov., a gut symbiotic bacterium of the bean bug Riptortus pedestris.</title>
        <authorList>
            <person name="Takeshita K."/>
            <person name="Tamaki H."/>
            <person name="Ohbayashi T."/>
            <person name="Meng X.-Y."/>
            <person name="Sone T."/>
            <person name="Mitani Y."/>
            <person name="Peeters C."/>
            <person name="Kikuchi Y."/>
            <person name="Vandamme P."/>
        </authorList>
    </citation>
    <scope>NUCLEOTIDE SEQUENCE [LARGE SCALE GENOMIC DNA]</scope>
    <source>
        <strain evidence="1">RPE64</strain>
    </source>
</reference>
<name>R4WWC0_9BURK</name>
<dbReference type="HOGENOM" id="CLU_3341229_0_0_4"/>
<sequence length="37" mass="3990">MSGFQPVASARLFVSKRCGALFPNLIEMTYDGVPKAS</sequence>
<gene>
    <name evidence="1" type="ORF">BRPE64_BCDS07290</name>
</gene>
<accession>R4WWC0</accession>
<dbReference type="KEGG" id="buo:BRPE64_BCDS07290"/>
<keyword evidence="2" id="KW-1185">Reference proteome</keyword>